<feature type="domain" description="ATP-grasp" evidence="2">
    <location>
        <begin position="122"/>
        <end position="290"/>
    </location>
</feature>
<dbReference type="EMBL" id="CP048620">
    <property type="protein sequence ID" value="QPJ64882.1"/>
    <property type="molecule type" value="Genomic_DNA"/>
</dbReference>
<dbReference type="Gene3D" id="3.30.1490.20">
    <property type="entry name" value="ATP-grasp fold, A domain"/>
    <property type="match status" value="1"/>
</dbReference>
<dbReference type="InterPro" id="IPR013815">
    <property type="entry name" value="ATP_grasp_subdomain_1"/>
</dbReference>
<dbReference type="Pfam" id="PF15632">
    <property type="entry name" value="ATPgrasp_Ter"/>
    <property type="match status" value="1"/>
</dbReference>
<dbReference type="InterPro" id="IPR048764">
    <property type="entry name" value="PylC_N"/>
</dbReference>
<protein>
    <submittedName>
        <fullName evidence="3">ATP-grasp domain-containing protein</fullName>
    </submittedName>
</protein>
<keyword evidence="1" id="KW-0547">Nucleotide-binding</keyword>
<dbReference type="Proteomes" id="UP000594464">
    <property type="component" value="Chromosome"/>
</dbReference>
<dbReference type="GO" id="GO:0005524">
    <property type="term" value="F:ATP binding"/>
    <property type="evidence" value="ECO:0007669"/>
    <property type="project" value="UniProtKB-UniRule"/>
</dbReference>
<evidence type="ECO:0000313" key="3">
    <source>
        <dbReference type="EMBL" id="QPJ64882.1"/>
    </source>
</evidence>
<dbReference type="Gene3D" id="3.40.50.20">
    <property type="match status" value="1"/>
</dbReference>
<dbReference type="GO" id="GO:0046872">
    <property type="term" value="F:metal ion binding"/>
    <property type="evidence" value="ECO:0007669"/>
    <property type="project" value="InterPro"/>
</dbReference>
<evidence type="ECO:0000313" key="4">
    <source>
        <dbReference type="Proteomes" id="UP000594464"/>
    </source>
</evidence>
<name>A0A7T0C1X5_9BACT</name>
<proteinExistence type="predicted"/>
<organism evidence="3 4">
    <name type="scientific">Candidatus Nitrohelix vancouverensis</name>
    <dbReference type="NCBI Taxonomy" id="2705534"/>
    <lineage>
        <taxon>Bacteria</taxon>
        <taxon>Pseudomonadati</taxon>
        <taxon>Nitrospinota/Tectimicrobiota group</taxon>
        <taxon>Nitrospinota</taxon>
        <taxon>Nitrospinia</taxon>
        <taxon>Nitrospinales</taxon>
        <taxon>Nitrospinaceae</taxon>
        <taxon>Candidatus Nitrohelix</taxon>
    </lineage>
</organism>
<gene>
    <name evidence="3" type="ORF">G3M78_05575</name>
</gene>
<keyword evidence="1" id="KW-0067">ATP-binding</keyword>
<reference evidence="4" key="1">
    <citation type="submission" date="2020-02" db="EMBL/GenBank/DDBJ databases">
        <title>Genomic and physiological characterization of two novel Nitrospinaceae genera.</title>
        <authorList>
            <person name="Mueller A.J."/>
            <person name="Jung M.-Y."/>
            <person name="Strachan C.R."/>
            <person name="Herbold C.W."/>
            <person name="Kirkegaard R.H."/>
            <person name="Daims H."/>
        </authorList>
    </citation>
    <scope>NUCLEOTIDE SEQUENCE [LARGE SCALE GENOMIC DNA]</scope>
</reference>
<sequence>MSDSNLLFLAPNWRVSLLAAFSESRLQIGVKGSLLAADSDPHSPVLKAADRSFLLPLFSEAQCLSAVTNLCASEKVRAILPVTNKAVEFLSEHRSVFEDAGVHLYVPSQETVALCHDKERLGHFLQSKGIATPELIDGADADPVFPLFAKRRVGEGGEETFVVRDAEDLRYIRSKFPEHLLQGFIEGREFSIDWFGDREGRPVFAAPRERLRVRAGEARVTRLEMDEGLIAKAHATAKALDLRGPCCLQGILDEAGEFYITDVNLRFGSGIQHTIVAGGDIPGMMYEELAGKRPEPPKKPLKTGTVMSRFSTGFMFDPEDGASGLK</sequence>
<dbReference type="PROSITE" id="PS50975">
    <property type="entry name" value="ATP_GRASP"/>
    <property type="match status" value="1"/>
</dbReference>
<evidence type="ECO:0000256" key="1">
    <source>
        <dbReference type="PROSITE-ProRule" id="PRU00409"/>
    </source>
</evidence>
<dbReference type="KEGG" id="nva:G3M78_05575"/>
<accession>A0A7T0C1X5</accession>
<evidence type="ECO:0000259" key="2">
    <source>
        <dbReference type="PROSITE" id="PS50975"/>
    </source>
</evidence>
<dbReference type="InterPro" id="IPR011761">
    <property type="entry name" value="ATP-grasp"/>
</dbReference>
<dbReference type="Gene3D" id="3.30.470.20">
    <property type="entry name" value="ATP-grasp fold, B domain"/>
    <property type="match status" value="1"/>
</dbReference>
<dbReference type="SUPFAM" id="SSF56059">
    <property type="entry name" value="Glutathione synthetase ATP-binding domain-like"/>
    <property type="match status" value="1"/>
</dbReference>
<dbReference type="Pfam" id="PF21360">
    <property type="entry name" value="PylC-like_N"/>
    <property type="match status" value="1"/>
</dbReference>
<dbReference type="AlphaFoldDB" id="A0A7T0C1X5"/>